<keyword evidence="2" id="KW-0560">Oxidoreductase</keyword>
<dbReference type="Pfam" id="PF01370">
    <property type="entry name" value="Epimerase"/>
    <property type="match status" value="1"/>
</dbReference>
<accession>A0A371E239</accession>
<dbReference type="GO" id="GO:0016616">
    <property type="term" value="F:oxidoreductase activity, acting on the CH-OH group of donors, NAD or NADP as acceptor"/>
    <property type="evidence" value="ECO:0007669"/>
    <property type="project" value="TreeGrafter"/>
</dbReference>
<dbReference type="STRING" id="157652.A0A371E239"/>
<keyword evidence="1" id="KW-0521">NADP</keyword>
<evidence type="ECO:0000256" key="1">
    <source>
        <dbReference type="ARBA" id="ARBA00022857"/>
    </source>
</evidence>
<reference evidence="4" key="1">
    <citation type="submission" date="2018-05" db="EMBL/GenBank/DDBJ databases">
        <title>Draft genome of Mucuna pruriens seed.</title>
        <authorList>
            <person name="Nnadi N.E."/>
            <person name="Vos R."/>
            <person name="Hasami M.H."/>
            <person name="Devisetty U.K."/>
            <person name="Aguiy J.C."/>
        </authorList>
    </citation>
    <scope>NUCLEOTIDE SEQUENCE [LARGE SCALE GENOMIC DNA]</scope>
    <source>
        <strain evidence="4">JCA_2017</strain>
    </source>
</reference>
<dbReference type="AlphaFoldDB" id="A0A371E239"/>
<organism evidence="4 5">
    <name type="scientific">Mucuna pruriens</name>
    <name type="common">Velvet bean</name>
    <name type="synonym">Dolichos pruriens</name>
    <dbReference type="NCBI Taxonomy" id="157652"/>
    <lineage>
        <taxon>Eukaryota</taxon>
        <taxon>Viridiplantae</taxon>
        <taxon>Streptophyta</taxon>
        <taxon>Embryophyta</taxon>
        <taxon>Tracheophyta</taxon>
        <taxon>Spermatophyta</taxon>
        <taxon>Magnoliopsida</taxon>
        <taxon>eudicotyledons</taxon>
        <taxon>Gunneridae</taxon>
        <taxon>Pentapetalae</taxon>
        <taxon>rosids</taxon>
        <taxon>fabids</taxon>
        <taxon>Fabales</taxon>
        <taxon>Fabaceae</taxon>
        <taxon>Papilionoideae</taxon>
        <taxon>50 kb inversion clade</taxon>
        <taxon>NPAAA clade</taxon>
        <taxon>indigoferoid/millettioid clade</taxon>
        <taxon>Phaseoleae</taxon>
        <taxon>Mucuna</taxon>
    </lineage>
</organism>
<dbReference type="Gene3D" id="3.40.50.720">
    <property type="entry name" value="NAD(P)-binding Rossmann-like Domain"/>
    <property type="match status" value="1"/>
</dbReference>
<feature type="domain" description="NAD-dependent epimerase/dehydratase" evidence="3">
    <location>
        <begin position="56"/>
        <end position="127"/>
    </location>
</feature>
<name>A0A371E239_MUCPR</name>
<evidence type="ECO:0000259" key="3">
    <source>
        <dbReference type="Pfam" id="PF01370"/>
    </source>
</evidence>
<protein>
    <recommendedName>
        <fullName evidence="3">NAD-dependent epimerase/dehydratase domain-containing protein</fullName>
    </recommendedName>
</protein>
<feature type="non-terminal residue" evidence="4">
    <location>
        <position position="1"/>
    </location>
</feature>
<evidence type="ECO:0000313" key="5">
    <source>
        <dbReference type="Proteomes" id="UP000257109"/>
    </source>
</evidence>
<dbReference type="OrthoDB" id="2735536at2759"/>
<keyword evidence="5" id="KW-1185">Reference proteome</keyword>
<gene>
    <name evidence="4" type="ORF">CR513_61850</name>
</gene>
<sequence length="223" mass="25039">MEESKGRVCATGSGFIGSWIVKRLLQDEFNIRRMLAFLPAYPEQQKGYKFIVLTLAIQKASMQPLKVVYTSSASYVTSTAREEELQSLSGWSYAVSKTLTEKVVLEFVQQNGLDVVTLIPPFIFGPFICPKLPSSTPMVHVDDVARAHIFLLEHSNPKGRYNCSLCLITYERISKLVYAKYPKFQPPTLDSLKQIEGINIPDLSSMKLLDAGFVFNYGLEKNG</sequence>
<dbReference type="SUPFAM" id="SSF51735">
    <property type="entry name" value="NAD(P)-binding Rossmann-fold domains"/>
    <property type="match status" value="1"/>
</dbReference>
<dbReference type="PANTHER" id="PTHR10366:SF563">
    <property type="entry name" value="CINNAMOYL-COA REDUCTASE 16"/>
    <property type="match status" value="1"/>
</dbReference>
<proteinExistence type="predicted"/>
<dbReference type="InterPro" id="IPR001509">
    <property type="entry name" value="Epimerase_deHydtase"/>
</dbReference>
<dbReference type="InterPro" id="IPR050425">
    <property type="entry name" value="NAD(P)_dehydrat-like"/>
</dbReference>
<evidence type="ECO:0000313" key="4">
    <source>
        <dbReference type="EMBL" id="RDX59576.1"/>
    </source>
</evidence>
<dbReference type="EMBL" id="QJKJ01017175">
    <property type="protein sequence ID" value="RDX59576.1"/>
    <property type="molecule type" value="Genomic_DNA"/>
</dbReference>
<dbReference type="Proteomes" id="UP000257109">
    <property type="component" value="Unassembled WGS sequence"/>
</dbReference>
<comment type="caution">
    <text evidence="4">The sequence shown here is derived from an EMBL/GenBank/DDBJ whole genome shotgun (WGS) entry which is preliminary data.</text>
</comment>
<dbReference type="PANTHER" id="PTHR10366">
    <property type="entry name" value="NAD DEPENDENT EPIMERASE/DEHYDRATASE"/>
    <property type="match status" value="1"/>
</dbReference>
<evidence type="ECO:0000256" key="2">
    <source>
        <dbReference type="ARBA" id="ARBA00023002"/>
    </source>
</evidence>
<dbReference type="InterPro" id="IPR036291">
    <property type="entry name" value="NAD(P)-bd_dom_sf"/>
</dbReference>